<feature type="compositionally biased region" description="Low complexity" evidence="3">
    <location>
        <begin position="219"/>
        <end position="254"/>
    </location>
</feature>
<dbReference type="OMA" id="FKTEPIM"/>
<protein>
    <recommendedName>
        <fullName evidence="4">C2 domain-containing protein</fullName>
    </recommendedName>
</protein>
<dbReference type="VEuPathDB" id="AmoebaDB:FDP41_013712"/>
<dbReference type="SMART" id="SM00239">
    <property type="entry name" value="C2"/>
    <property type="match status" value="1"/>
</dbReference>
<dbReference type="SUPFAM" id="SSF49562">
    <property type="entry name" value="C2 domain (Calcium/lipid-binding domain, CaLB)"/>
    <property type="match status" value="1"/>
</dbReference>
<feature type="region of interest" description="Disordered" evidence="3">
    <location>
        <begin position="134"/>
        <end position="181"/>
    </location>
</feature>
<dbReference type="VEuPathDB" id="AmoebaDB:NfTy_026950"/>
<evidence type="ECO:0000259" key="4">
    <source>
        <dbReference type="PROSITE" id="PS50004"/>
    </source>
</evidence>
<organism evidence="5 6">
    <name type="scientific">Naegleria fowleri</name>
    <name type="common">Brain eating amoeba</name>
    <dbReference type="NCBI Taxonomy" id="5763"/>
    <lineage>
        <taxon>Eukaryota</taxon>
        <taxon>Discoba</taxon>
        <taxon>Heterolobosea</taxon>
        <taxon>Tetramitia</taxon>
        <taxon>Eutetramitia</taxon>
        <taxon>Vahlkampfiidae</taxon>
        <taxon>Naegleria</taxon>
    </lineage>
</organism>
<feature type="compositionally biased region" description="Low complexity" evidence="3">
    <location>
        <begin position="153"/>
        <end position="167"/>
    </location>
</feature>
<feature type="compositionally biased region" description="Polar residues" evidence="3">
    <location>
        <begin position="168"/>
        <end position="181"/>
    </location>
</feature>
<dbReference type="InterPro" id="IPR035892">
    <property type="entry name" value="C2_domain_sf"/>
</dbReference>
<evidence type="ECO:0000256" key="1">
    <source>
        <dbReference type="ARBA" id="ARBA00022723"/>
    </source>
</evidence>
<dbReference type="Proteomes" id="UP000444721">
    <property type="component" value="Unassembled WGS sequence"/>
</dbReference>
<evidence type="ECO:0000256" key="3">
    <source>
        <dbReference type="SAM" id="MobiDB-lite"/>
    </source>
</evidence>
<evidence type="ECO:0000313" key="6">
    <source>
        <dbReference type="Proteomes" id="UP000444721"/>
    </source>
</evidence>
<feature type="region of interest" description="Disordered" evidence="3">
    <location>
        <begin position="211"/>
        <end position="258"/>
    </location>
</feature>
<dbReference type="Gene3D" id="2.60.40.150">
    <property type="entry name" value="C2 domain"/>
    <property type="match status" value="1"/>
</dbReference>
<evidence type="ECO:0000313" key="5">
    <source>
        <dbReference type="EMBL" id="KAF0980498.1"/>
    </source>
</evidence>
<proteinExistence type="predicted"/>
<dbReference type="VEuPathDB" id="AmoebaDB:NF0044000"/>
<comment type="caution">
    <text evidence="5">The sequence shown here is derived from an EMBL/GenBank/DDBJ whole genome shotgun (WGS) entry which is preliminary data.</text>
</comment>
<dbReference type="PROSITE" id="PS50004">
    <property type="entry name" value="C2"/>
    <property type="match status" value="1"/>
</dbReference>
<keyword evidence="2" id="KW-0106">Calcium</keyword>
<dbReference type="GeneID" id="68120927"/>
<dbReference type="AlphaFoldDB" id="A0A6A5C3R4"/>
<accession>A0A6A5C3R4</accession>
<dbReference type="InterPro" id="IPR000008">
    <property type="entry name" value="C2_dom"/>
</dbReference>
<reference evidence="5 6" key="1">
    <citation type="journal article" date="2019" name="Sci. Rep.">
        <title>Nanopore sequencing improves the draft genome of the human pathogenic amoeba Naegleria fowleri.</title>
        <authorList>
            <person name="Liechti N."/>
            <person name="Schurch N."/>
            <person name="Bruggmann R."/>
            <person name="Wittwer M."/>
        </authorList>
    </citation>
    <scope>NUCLEOTIDE SEQUENCE [LARGE SCALE GENOMIC DNA]</scope>
    <source>
        <strain evidence="5 6">ATCC 30894</strain>
    </source>
</reference>
<evidence type="ECO:0000256" key="2">
    <source>
        <dbReference type="ARBA" id="ARBA00022837"/>
    </source>
</evidence>
<dbReference type="GO" id="GO:0046872">
    <property type="term" value="F:metal ion binding"/>
    <property type="evidence" value="ECO:0007669"/>
    <property type="project" value="UniProtKB-KW"/>
</dbReference>
<dbReference type="PANTHER" id="PTHR45911">
    <property type="entry name" value="C2 DOMAIN-CONTAINING PROTEIN"/>
    <property type="match status" value="1"/>
</dbReference>
<feature type="compositionally biased region" description="Low complexity" evidence="3">
    <location>
        <begin position="134"/>
        <end position="144"/>
    </location>
</feature>
<dbReference type="RefSeq" id="XP_044565211.1">
    <property type="nucleotide sequence ID" value="XM_044704373.1"/>
</dbReference>
<sequence>MPSLKVILKQANNLPAKDSTGTSDPLVVCTLNGKTLFKTEPIMMTLNPVWDGNAKIKHEFTVELKDIYHDQLILEVMDYNIFTKNKPIGSTVIPLVALERRPQIVTYCLSDSKNGPAGTITVLLEPLDFGSTYSSHSSSSSSSSGNPHSGMIQSSSPLQKSSSMNQSFHHGSSPQGFVPQSHQTYNTMRSQSVVLNTSPNQVQQNHVIPTFGNNILMNPTTSYPSSSPNAFSQPQPQQQQQIQQQIQQQQQQQLPPLPQQNQTYHRTQSFIQPNVASAYSGGSPSTNSFNSVSVQSTTTTKRDPKPLPTLPPKTSNSTTDQNATQMDSKRVSPRPFNGVVDDVYIDYVISQCPIPSSPFYSKSH</sequence>
<dbReference type="Pfam" id="PF00168">
    <property type="entry name" value="C2"/>
    <property type="match status" value="1"/>
</dbReference>
<feature type="domain" description="C2" evidence="4">
    <location>
        <begin position="1"/>
        <end position="109"/>
    </location>
</feature>
<feature type="compositionally biased region" description="Polar residues" evidence="3">
    <location>
        <begin position="275"/>
        <end position="296"/>
    </location>
</feature>
<dbReference type="OrthoDB" id="270970at2759"/>
<gene>
    <name evidence="5" type="ORF">FDP41_013712</name>
</gene>
<feature type="region of interest" description="Disordered" evidence="3">
    <location>
        <begin position="275"/>
        <end position="334"/>
    </location>
</feature>
<keyword evidence="6" id="KW-1185">Reference proteome</keyword>
<dbReference type="EMBL" id="VFQX01000019">
    <property type="protein sequence ID" value="KAF0980498.1"/>
    <property type="molecule type" value="Genomic_DNA"/>
</dbReference>
<name>A0A6A5C3R4_NAEFO</name>
<dbReference type="PANTHER" id="PTHR45911:SF7">
    <property type="entry name" value="C2 DOMAIN-CONTAINING PROTEIN"/>
    <property type="match status" value="1"/>
</dbReference>
<keyword evidence="1" id="KW-0479">Metal-binding</keyword>